<accession>A0ABP9REP9</accession>
<keyword evidence="6 8" id="KW-1133">Transmembrane helix</keyword>
<feature type="transmembrane region" description="Helical" evidence="8">
    <location>
        <begin position="298"/>
        <end position="325"/>
    </location>
</feature>
<reference evidence="10" key="1">
    <citation type="journal article" date="2019" name="Int. J. Syst. Evol. Microbiol.">
        <title>The Global Catalogue of Microorganisms (GCM) 10K type strain sequencing project: providing services to taxonomists for standard genome sequencing and annotation.</title>
        <authorList>
            <consortium name="The Broad Institute Genomics Platform"/>
            <consortium name="The Broad Institute Genome Sequencing Center for Infectious Disease"/>
            <person name="Wu L."/>
            <person name="Ma J."/>
        </authorList>
    </citation>
    <scope>NUCLEOTIDE SEQUENCE [LARGE SCALE GENOMIC DNA]</scope>
    <source>
        <strain evidence="10">JCM 18303</strain>
    </source>
</reference>
<evidence type="ECO:0000256" key="3">
    <source>
        <dbReference type="ARBA" id="ARBA00022475"/>
    </source>
</evidence>
<feature type="transmembrane region" description="Helical" evidence="8">
    <location>
        <begin position="122"/>
        <end position="147"/>
    </location>
</feature>
<feature type="transmembrane region" description="Helical" evidence="8">
    <location>
        <begin position="159"/>
        <end position="180"/>
    </location>
</feature>
<comment type="similarity">
    <text evidence="2">Belongs to the ArsB family.</text>
</comment>
<feature type="transmembrane region" description="Helical" evidence="8">
    <location>
        <begin position="48"/>
        <end position="66"/>
    </location>
</feature>
<evidence type="ECO:0000256" key="7">
    <source>
        <dbReference type="ARBA" id="ARBA00023136"/>
    </source>
</evidence>
<sequence length="441" mass="44824">MCHAATGPVRADTDTAGVTDTWAQLLAVLMLAGLLAFAMVQPKGLPEAVFAVPAAGLLVAVGVVGPEAASRQVVALAPTVGFLAAVLVLAQLADAAGVFTWVGARLARGSVGHPGRLLGRVFLAGSATTATLSLDATVVLLTPVVFATAARVRARPKPHVYACIHLANSASLLLPVSNLTNLLAFSASGLTFLQFAGLMAAPWLLVIGIEYLVFRRFFRSDLGGRPHGAEVVEGAGQPAPRFALAVLALTLLGFGVSGLVGVEPVWVAVAGAVTLAGPELAGRRIGVPALVRAASPPFCLFVFALGVVVAAVSGGSLGAAVTSVLPTTPTLPNLLLAAAIAAVLANLVNNVPATLMLVTALAGHAHPGLVLAVLVGVNIGPNLTYTGSLATLLWRRVLVRRDATPAQTEFLRLGAITVPLCLVVAVVAVWLGLTLGRGWLL</sequence>
<dbReference type="PRINTS" id="PR00758">
    <property type="entry name" value="ARSENICPUMP"/>
</dbReference>
<feature type="transmembrane region" description="Helical" evidence="8">
    <location>
        <begin position="192"/>
        <end position="214"/>
    </location>
</feature>
<dbReference type="EMBL" id="BAABJP010000068">
    <property type="protein sequence ID" value="GAA5176080.1"/>
    <property type="molecule type" value="Genomic_DNA"/>
</dbReference>
<evidence type="ECO:0000256" key="8">
    <source>
        <dbReference type="SAM" id="Phobius"/>
    </source>
</evidence>
<keyword evidence="7 8" id="KW-0472">Membrane</keyword>
<evidence type="ECO:0000313" key="9">
    <source>
        <dbReference type="EMBL" id="GAA5176080.1"/>
    </source>
</evidence>
<feature type="transmembrane region" description="Helical" evidence="8">
    <location>
        <begin position="21"/>
        <end position="42"/>
    </location>
</feature>
<gene>
    <name evidence="9" type="ORF">GCM10023321_83580</name>
</gene>
<proteinExistence type="inferred from homology"/>
<comment type="subcellular location">
    <subcellularLocation>
        <location evidence="1">Cell membrane</location>
        <topology evidence="1">Multi-pass membrane protein</topology>
    </subcellularLocation>
</comment>
<feature type="transmembrane region" description="Helical" evidence="8">
    <location>
        <begin position="242"/>
        <end position="260"/>
    </location>
</feature>
<feature type="transmembrane region" description="Helical" evidence="8">
    <location>
        <begin position="73"/>
        <end position="102"/>
    </location>
</feature>
<keyword evidence="10" id="KW-1185">Reference proteome</keyword>
<keyword evidence="4 8" id="KW-0812">Transmembrane</keyword>
<evidence type="ECO:0000256" key="4">
    <source>
        <dbReference type="ARBA" id="ARBA00022692"/>
    </source>
</evidence>
<dbReference type="InterPro" id="IPR000802">
    <property type="entry name" value="Arsenical_pump_ArsB"/>
</dbReference>
<keyword evidence="5" id="KW-0059">Arsenical resistance</keyword>
<dbReference type="PANTHER" id="PTHR43302:SF5">
    <property type="entry name" value="TRANSPORTER ARSB-RELATED"/>
    <property type="match status" value="1"/>
</dbReference>
<organism evidence="9 10">
    <name type="scientific">Pseudonocardia eucalypti</name>
    <dbReference type="NCBI Taxonomy" id="648755"/>
    <lineage>
        <taxon>Bacteria</taxon>
        <taxon>Bacillati</taxon>
        <taxon>Actinomycetota</taxon>
        <taxon>Actinomycetes</taxon>
        <taxon>Pseudonocardiales</taxon>
        <taxon>Pseudonocardiaceae</taxon>
        <taxon>Pseudonocardia</taxon>
    </lineage>
</organism>
<evidence type="ECO:0000256" key="6">
    <source>
        <dbReference type="ARBA" id="ARBA00022989"/>
    </source>
</evidence>
<evidence type="ECO:0000256" key="5">
    <source>
        <dbReference type="ARBA" id="ARBA00022849"/>
    </source>
</evidence>
<dbReference type="PANTHER" id="PTHR43302">
    <property type="entry name" value="TRANSPORTER ARSB-RELATED"/>
    <property type="match status" value="1"/>
</dbReference>
<evidence type="ECO:0000313" key="10">
    <source>
        <dbReference type="Proteomes" id="UP001428817"/>
    </source>
</evidence>
<feature type="transmembrane region" description="Helical" evidence="8">
    <location>
        <begin position="382"/>
        <end position="398"/>
    </location>
</feature>
<feature type="transmembrane region" description="Helical" evidence="8">
    <location>
        <begin position="331"/>
        <end position="348"/>
    </location>
</feature>
<dbReference type="Pfam" id="PF02040">
    <property type="entry name" value="ArsB"/>
    <property type="match status" value="1"/>
</dbReference>
<comment type="caution">
    <text evidence="9">The sequence shown here is derived from an EMBL/GenBank/DDBJ whole genome shotgun (WGS) entry which is preliminary data.</text>
</comment>
<keyword evidence="3" id="KW-1003">Cell membrane</keyword>
<dbReference type="Proteomes" id="UP001428817">
    <property type="component" value="Unassembled WGS sequence"/>
</dbReference>
<feature type="transmembrane region" description="Helical" evidence="8">
    <location>
        <begin position="410"/>
        <end position="433"/>
    </location>
</feature>
<evidence type="ECO:0000256" key="1">
    <source>
        <dbReference type="ARBA" id="ARBA00004651"/>
    </source>
</evidence>
<evidence type="ECO:0000256" key="2">
    <source>
        <dbReference type="ARBA" id="ARBA00006433"/>
    </source>
</evidence>
<name>A0ABP9REP9_9PSEU</name>
<protein>
    <submittedName>
        <fullName evidence="9">ArsB/NhaD family transporter</fullName>
    </submittedName>
</protein>